<evidence type="ECO:0000313" key="1">
    <source>
        <dbReference type="EMBL" id="MDQ0290313.1"/>
    </source>
</evidence>
<evidence type="ECO:0000313" key="2">
    <source>
        <dbReference type="Proteomes" id="UP001238163"/>
    </source>
</evidence>
<dbReference type="AlphaFoldDB" id="A0AAE3VGZ2"/>
<dbReference type="GO" id="GO:0016301">
    <property type="term" value="F:kinase activity"/>
    <property type="evidence" value="ECO:0007669"/>
    <property type="project" value="UniProtKB-KW"/>
</dbReference>
<comment type="caution">
    <text evidence="1">The sequence shown here is derived from an EMBL/GenBank/DDBJ whole genome shotgun (WGS) entry which is preliminary data.</text>
</comment>
<dbReference type="RefSeq" id="WP_307261756.1">
    <property type="nucleotide sequence ID" value="NZ_JAUSVL010000001.1"/>
</dbReference>
<sequence>MHTTKPGPTGRGLGLDLLKSFIRVNKGAMQVFSNEGFAEITADSEVYDSFSPTFEGTVFHIRLRCDENYYRLAGEPLAT</sequence>
<dbReference type="EMBL" id="JAUSVL010000001">
    <property type="protein sequence ID" value="MDQ0290313.1"/>
    <property type="molecule type" value="Genomic_DNA"/>
</dbReference>
<organism evidence="1 2">
    <name type="scientific">Oligosphaera ethanolica</name>
    <dbReference type="NCBI Taxonomy" id="760260"/>
    <lineage>
        <taxon>Bacteria</taxon>
        <taxon>Pseudomonadati</taxon>
        <taxon>Lentisphaerota</taxon>
        <taxon>Oligosphaeria</taxon>
        <taxon>Oligosphaerales</taxon>
        <taxon>Oligosphaeraceae</taxon>
        <taxon>Oligosphaera</taxon>
    </lineage>
</organism>
<protein>
    <submittedName>
        <fullName evidence="1">Signal transduction histidine kinase</fullName>
    </submittedName>
</protein>
<keyword evidence="1" id="KW-0808">Transferase</keyword>
<accession>A0AAE3VGZ2</accession>
<keyword evidence="2" id="KW-1185">Reference proteome</keyword>
<reference evidence="1" key="1">
    <citation type="submission" date="2023-07" db="EMBL/GenBank/DDBJ databases">
        <title>Genomic Encyclopedia of Type Strains, Phase IV (KMG-IV): sequencing the most valuable type-strain genomes for metagenomic binning, comparative biology and taxonomic classification.</title>
        <authorList>
            <person name="Goeker M."/>
        </authorList>
    </citation>
    <scope>NUCLEOTIDE SEQUENCE</scope>
    <source>
        <strain evidence="1">DSM 24202</strain>
    </source>
</reference>
<dbReference type="Proteomes" id="UP001238163">
    <property type="component" value="Unassembled WGS sequence"/>
</dbReference>
<gene>
    <name evidence="1" type="ORF">J3R75_002420</name>
</gene>
<keyword evidence="1" id="KW-0418">Kinase</keyword>
<name>A0AAE3VGZ2_9BACT</name>
<proteinExistence type="predicted"/>